<evidence type="ECO:0000313" key="2">
    <source>
        <dbReference type="Proteomes" id="UP000653305"/>
    </source>
</evidence>
<gene>
    <name evidence="1" type="ORF">PHJA_002960400</name>
</gene>
<comment type="caution">
    <text evidence="1">The sequence shown here is derived from an EMBL/GenBank/DDBJ whole genome shotgun (WGS) entry which is preliminary data.</text>
</comment>
<dbReference type="Proteomes" id="UP000653305">
    <property type="component" value="Unassembled WGS sequence"/>
</dbReference>
<protein>
    <submittedName>
        <fullName evidence="1">Uncharacterized protein</fullName>
    </submittedName>
</protein>
<accession>A0A830DL40</accession>
<evidence type="ECO:0000313" key="1">
    <source>
        <dbReference type="EMBL" id="GFQ08164.1"/>
    </source>
</evidence>
<sequence length="63" mass="6966">MEYKHCSRHHPLTLHKINQANSPNSPNYAMAANYHATTTTTRFSLVTAVISSSMITAAMQTDT</sequence>
<organism evidence="1 2">
    <name type="scientific">Phtheirospermum japonicum</name>
    <dbReference type="NCBI Taxonomy" id="374723"/>
    <lineage>
        <taxon>Eukaryota</taxon>
        <taxon>Viridiplantae</taxon>
        <taxon>Streptophyta</taxon>
        <taxon>Embryophyta</taxon>
        <taxon>Tracheophyta</taxon>
        <taxon>Spermatophyta</taxon>
        <taxon>Magnoliopsida</taxon>
        <taxon>eudicotyledons</taxon>
        <taxon>Gunneridae</taxon>
        <taxon>Pentapetalae</taxon>
        <taxon>asterids</taxon>
        <taxon>lamiids</taxon>
        <taxon>Lamiales</taxon>
        <taxon>Orobanchaceae</taxon>
        <taxon>Orobanchaceae incertae sedis</taxon>
        <taxon>Phtheirospermum</taxon>
    </lineage>
</organism>
<name>A0A830DL40_9LAMI</name>
<proteinExistence type="predicted"/>
<reference evidence="1" key="1">
    <citation type="submission" date="2020-07" db="EMBL/GenBank/DDBJ databases">
        <title>Ethylene signaling mediates host invasion by parasitic plants.</title>
        <authorList>
            <person name="Yoshida S."/>
        </authorList>
    </citation>
    <scope>NUCLEOTIDE SEQUENCE</scope>
    <source>
        <strain evidence="1">Okayama</strain>
    </source>
</reference>
<dbReference type="AlphaFoldDB" id="A0A830DL40"/>
<dbReference type="EMBL" id="BMAC01003373">
    <property type="protein sequence ID" value="GFQ08164.1"/>
    <property type="molecule type" value="Genomic_DNA"/>
</dbReference>
<keyword evidence="2" id="KW-1185">Reference proteome</keyword>